<dbReference type="Pfam" id="PF00487">
    <property type="entry name" value="FA_desaturase"/>
    <property type="match status" value="1"/>
</dbReference>
<gene>
    <name evidence="2" type="ORF">PENTCL1PPCAC_17186</name>
</gene>
<dbReference type="GO" id="GO:0006629">
    <property type="term" value="P:lipid metabolic process"/>
    <property type="evidence" value="ECO:0007669"/>
    <property type="project" value="InterPro"/>
</dbReference>
<dbReference type="PIRSF" id="PIRSF015921">
    <property type="entry name" value="FA_sphinglp_des"/>
    <property type="match status" value="1"/>
</dbReference>
<dbReference type="Gene3D" id="3.10.120.10">
    <property type="entry name" value="Cytochrome b5-like heme/steroid binding domain"/>
    <property type="match status" value="1"/>
</dbReference>
<dbReference type="InterPro" id="IPR005804">
    <property type="entry name" value="FA_desaturase_dom"/>
</dbReference>
<feature type="non-terminal residue" evidence="2">
    <location>
        <position position="422"/>
    </location>
</feature>
<dbReference type="PANTHER" id="PTHR19353:SF83">
    <property type="entry name" value="DELTA(6)-FATTY-ACID DESATURASE FAT-3"/>
    <property type="match status" value="1"/>
</dbReference>
<dbReference type="CDD" id="cd03506">
    <property type="entry name" value="Delta6-FADS-like"/>
    <property type="match status" value="1"/>
</dbReference>
<evidence type="ECO:0000313" key="3">
    <source>
        <dbReference type="Proteomes" id="UP001432027"/>
    </source>
</evidence>
<accession>A0AAV5TL09</accession>
<evidence type="ECO:0000313" key="2">
    <source>
        <dbReference type="EMBL" id="GMS95011.1"/>
    </source>
</evidence>
<dbReference type="Proteomes" id="UP001432027">
    <property type="component" value="Unassembled WGS sequence"/>
</dbReference>
<proteinExistence type="predicted"/>
<dbReference type="SUPFAM" id="SSF55856">
    <property type="entry name" value="Cytochrome b5-like heme/steroid binding domain"/>
    <property type="match status" value="1"/>
</dbReference>
<name>A0AAV5TL09_9BILA</name>
<organism evidence="2 3">
    <name type="scientific">Pristionchus entomophagus</name>
    <dbReference type="NCBI Taxonomy" id="358040"/>
    <lineage>
        <taxon>Eukaryota</taxon>
        <taxon>Metazoa</taxon>
        <taxon>Ecdysozoa</taxon>
        <taxon>Nematoda</taxon>
        <taxon>Chromadorea</taxon>
        <taxon>Rhabditida</taxon>
        <taxon>Rhabditina</taxon>
        <taxon>Diplogasteromorpha</taxon>
        <taxon>Diplogasteroidea</taxon>
        <taxon>Neodiplogasteridae</taxon>
        <taxon>Pristionchus</taxon>
    </lineage>
</organism>
<comment type="caution">
    <text evidence="2">The sequence shown here is derived from an EMBL/GenBank/DDBJ whole genome shotgun (WGS) entry which is preliminary data.</text>
</comment>
<keyword evidence="3" id="KW-1185">Reference proteome</keyword>
<dbReference type="GO" id="GO:0016717">
    <property type="term" value="F:oxidoreductase activity, acting on paired donors, with oxidation of a pair of donors resulting in the reduction of molecular oxygen to two molecules of water"/>
    <property type="evidence" value="ECO:0007669"/>
    <property type="project" value="TreeGrafter"/>
</dbReference>
<feature type="non-terminal residue" evidence="2">
    <location>
        <position position="1"/>
    </location>
</feature>
<feature type="domain" description="Fatty acid desaturase" evidence="1">
    <location>
        <begin position="158"/>
        <end position="421"/>
    </location>
</feature>
<sequence length="422" mass="48794">PRMEEERKSAALRFKVDDQWVELSVTQIFKHPGGPVINQYAGSDATHIFHAFHAGSAKAYKQLSGIKKGQSLSEIESKELEAAVLRRTDEADINIASYDISIEQEKKIVASFERLRQEVTRRGWMEGAPLFCSWKIFESLVLLTIVAALQYHGWYMSSALMLGLAWQQLGWIAHEYSHQQPFKNRETNDTIALVLANFVQGLSRDWWKDKHNTHHAATNIVDQDGDIEIVPLFSLIPADLKKYKAPVEKFILKFVPFQHLYFTLALPLMRYSWVAQSIIFAFTEQNSKYRVYRRNALGEQVALVAHWAVIALQQYYLPDNSTRLWYFLISQSMCGLLLGHVVTYSHNSVDKYPANSRILNNFACLQILTTRNMAPSRFIDWFWGGLNYQIEHHLFPTMPRCYLNDCSKLVKEFCKENGLEYL</sequence>
<dbReference type="GO" id="GO:0016020">
    <property type="term" value="C:membrane"/>
    <property type="evidence" value="ECO:0007669"/>
    <property type="project" value="TreeGrafter"/>
</dbReference>
<dbReference type="PANTHER" id="PTHR19353">
    <property type="entry name" value="FATTY ACID DESATURASE 2"/>
    <property type="match status" value="1"/>
</dbReference>
<dbReference type="EMBL" id="BTSX01000004">
    <property type="protein sequence ID" value="GMS95011.1"/>
    <property type="molecule type" value="Genomic_DNA"/>
</dbReference>
<dbReference type="AlphaFoldDB" id="A0AAV5TL09"/>
<dbReference type="InterPro" id="IPR036400">
    <property type="entry name" value="Cyt_B5-like_heme/steroid_sf"/>
</dbReference>
<dbReference type="InterPro" id="IPR012171">
    <property type="entry name" value="Fatty_acid_desaturase"/>
</dbReference>
<protein>
    <recommendedName>
        <fullName evidence="1">Fatty acid desaturase domain-containing protein</fullName>
    </recommendedName>
</protein>
<reference evidence="2" key="1">
    <citation type="submission" date="2023-10" db="EMBL/GenBank/DDBJ databases">
        <title>Genome assembly of Pristionchus species.</title>
        <authorList>
            <person name="Yoshida K."/>
            <person name="Sommer R.J."/>
        </authorList>
    </citation>
    <scope>NUCLEOTIDE SEQUENCE</scope>
    <source>
        <strain evidence="2">RS0144</strain>
    </source>
</reference>
<evidence type="ECO:0000259" key="1">
    <source>
        <dbReference type="Pfam" id="PF00487"/>
    </source>
</evidence>